<name>A0A016WDF6_9BILA</name>
<sequence length="68" mass="7851">MLSPLLGAVDRKLQNACRCRKLSMSSEERSACSLRRARELRRQRGDIEDMEDPMECSVFSPPMKMSIF</sequence>
<gene>
    <name evidence="1" type="primary">Acey_s0835.g2600</name>
    <name evidence="1" type="ORF">Y032_0835g2600</name>
</gene>
<reference evidence="2" key="1">
    <citation type="journal article" date="2015" name="Nat. Genet.">
        <title>The genome and transcriptome of the zoonotic hookworm Ancylostoma ceylanicum identify infection-specific gene families.</title>
        <authorList>
            <person name="Schwarz E.M."/>
            <person name="Hu Y."/>
            <person name="Antoshechkin I."/>
            <person name="Miller M.M."/>
            <person name="Sternberg P.W."/>
            <person name="Aroian R.V."/>
        </authorList>
    </citation>
    <scope>NUCLEOTIDE SEQUENCE</scope>
    <source>
        <strain evidence="2">HY135</strain>
    </source>
</reference>
<proteinExistence type="predicted"/>
<dbReference type="Proteomes" id="UP000024635">
    <property type="component" value="Unassembled WGS sequence"/>
</dbReference>
<organism evidence="1 2">
    <name type="scientific">Ancylostoma ceylanicum</name>
    <dbReference type="NCBI Taxonomy" id="53326"/>
    <lineage>
        <taxon>Eukaryota</taxon>
        <taxon>Metazoa</taxon>
        <taxon>Ecdysozoa</taxon>
        <taxon>Nematoda</taxon>
        <taxon>Chromadorea</taxon>
        <taxon>Rhabditida</taxon>
        <taxon>Rhabditina</taxon>
        <taxon>Rhabditomorpha</taxon>
        <taxon>Strongyloidea</taxon>
        <taxon>Ancylostomatidae</taxon>
        <taxon>Ancylostomatinae</taxon>
        <taxon>Ancylostoma</taxon>
    </lineage>
</organism>
<dbReference type="EMBL" id="JARK01000435">
    <property type="protein sequence ID" value="EYC37023.1"/>
    <property type="molecule type" value="Genomic_DNA"/>
</dbReference>
<evidence type="ECO:0000313" key="1">
    <source>
        <dbReference type="EMBL" id="EYC37023.1"/>
    </source>
</evidence>
<dbReference type="AlphaFoldDB" id="A0A016WDF6"/>
<comment type="caution">
    <text evidence="1">The sequence shown here is derived from an EMBL/GenBank/DDBJ whole genome shotgun (WGS) entry which is preliminary data.</text>
</comment>
<protein>
    <submittedName>
        <fullName evidence="1">Uncharacterized protein</fullName>
    </submittedName>
</protein>
<evidence type="ECO:0000313" key="2">
    <source>
        <dbReference type="Proteomes" id="UP000024635"/>
    </source>
</evidence>
<keyword evidence="2" id="KW-1185">Reference proteome</keyword>
<accession>A0A016WDF6</accession>